<proteinExistence type="predicted"/>
<comment type="caution">
    <text evidence="2">The sequence shown here is derived from an EMBL/GenBank/DDBJ whole genome shotgun (WGS) entry which is preliminary data.</text>
</comment>
<evidence type="ECO:0008006" key="4">
    <source>
        <dbReference type="Google" id="ProtNLM"/>
    </source>
</evidence>
<dbReference type="Proteomes" id="UP001162131">
    <property type="component" value="Unassembled WGS sequence"/>
</dbReference>
<accession>A0AAU9I782</accession>
<dbReference type="EMBL" id="CAJZBQ010000001">
    <property type="protein sequence ID" value="CAG9309830.1"/>
    <property type="molecule type" value="Genomic_DNA"/>
</dbReference>
<keyword evidence="1" id="KW-0472">Membrane</keyword>
<sequence length="99" mass="11647">MEAWIISEYLGWIILISIGFYIQKHYCPTMLFNEPEINIVKLFRFSLGKSIEASEINKDLEEKRNKYNLHLSSSRMFLDASSAEHHSIYGKELKVLESY</sequence>
<name>A0AAU9I782_9CILI</name>
<dbReference type="AlphaFoldDB" id="A0AAU9I782"/>
<gene>
    <name evidence="2" type="ORF">BSTOLATCC_MIC45</name>
</gene>
<protein>
    <recommendedName>
        <fullName evidence="4">ATP synthase F0 subunit 8</fullName>
    </recommendedName>
</protein>
<evidence type="ECO:0000313" key="2">
    <source>
        <dbReference type="EMBL" id="CAG9309830.1"/>
    </source>
</evidence>
<keyword evidence="3" id="KW-1185">Reference proteome</keyword>
<reference evidence="2" key="1">
    <citation type="submission" date="2021-09" db="EMBL/GenBank/DDBJ databases">
        <authorList>
            <consortium name="AG Swart"/>
            <person name="Singh M."/>
            <person name="Singh A."/>
            <person name="Seah K."/>
            <person name="Emmerich C."/>
        </authorList>
    </citation>
    <scope>NUCLEOTIDE SEQUENCE</scope>
    <source>
        <strain evidence="2">ATCC30299</strain>
    </source>
</reference>
<keyword evidence="1" id="KW-0812">Transmembrane</keyword>
<evidence type="ECO:0000256" key="1">
    <source>
        <dbReference type="SAM" id="Phobius"/>
    </source>
</evidence>
<keyword evidence="1" id="KW-1133">Transmembrane helix</keyword>
<feature type="transmembrane region" description="Helical" evidence="1">
    <location>
        <begin position="6"/>
        <end position="22"/>
    </location>
</feature>
<organism evidence="2 3">
    <name type="scientific">Blepharisma stoltei</name>
    <dbReference type="NCBI Taxonomy" id="1481888"/>
    <lineage>
        <taxon>Eukaryota</taxon>
        <taxon>Sar</taxon>
        <taxon>Alveolata</taxon>
        <taxon>Ciliophora</taxon>
        <taxon>Postciliodesmatophora</taxon>
        <taxon>Heterotrichea</taxon>
        <taxon>Heterotrichida</taxon>
        <taxon>Blepharismidae</taxon>
        <taxon>Blepharisma</taxon>
    </lineage>
</organism>
<evidence type="ECO:0000313" key="3">
    <source>
        <dbReference type="Proteomes" id="UP001162131"/>
    </source>
</evidence>